<evidence type="ECO:0000313" key="1">
    <source>
        <dbReference type="EMBL" id="PCI30172.1"/>
    </source>
</evidence>
<comment type="caution">
    <text evidence="1">The sequence shown here is derived from an EMBL/GenBank/DDBJ whole genome shotgun (WGS) entry which is preliminary data.</text>
</comment>
<reference evidence="2" key="1">
    <citation type="submission" date="2017-08" db="EMBL/GenBank/DDBJ databases">
        <title>A dynamic microbial community with high functional redundancy inhabits the cold, oxic subseafloor aquifer.</title>
        <authorList>
            <person name="Tully B.J."/>
            <person name="Wheat C.G."/>
            <person name="Glazer B.T."/>
            <person name="Huber J.A."/>
        </authorList>
    </citation>
    <scope>NUCLEOTIDE SEQUENCE [LARGE SCALE GENOMIC DNA]</scope>
</reference>
<proteinExistence type="predicted"/>
<evidence type="ECO:0000313" key="2">
    <source>
        <dbReference type="Proteomes" id="UP000218113"/>
    </source>
</evidence>
<accession>A0A2A4T9F7</accession>
<name>A0A2A4T9F7_9DELT</name>
<protein>
    <submittedName>
        <fullName evidence="1">Uncharacterized protein</fullName>
    </submittedName>
</protein>
<gene>
    <name evidence="1" type="ORF">COB67_02485</name>
</gene>
<dbReference type="AlphaFoldDB" id="A0A2A4T9F7"/>
<organism evidence="1 2">
    <name type="scientific">SAR324 cluster bacterium</name>
    <dbReference type="NCBI Taxonomy" id="2024889"/>
    <lineage>
        <taxon>Bacteria</taxon>
        <taxon>Deltaproteobacteria</taxon>
        <taxon>SAR324 cluster</taxon>
    </lineage>
</organism>
<sequence length="447" mass="52063">MSLEKNNYTGIPIVLFVRDFNSQYDKRSISDTVAVYGPNRQDTLEFIDSNNNTKTIYLYSHRFHRNEDEEENGNFAHVTKENISAYKKIIKLDIEISKRQNEVKKLKNMIERGHQIVECVKNKEDVLIFLKCDCISEQWNNQSEIDPDKYYAVAGDSNKGSSRWFYDIFIDNDTLRINLPKEVKAHFKGNEQEYLKSLTKTKEIEKKIVSLSKRKDVLMDSIEWLHYRDKTVQEVLKDDGGYYDSKFNCIYTEKGSEKVIQEDTNVANAIRVMLGVNSSMNPKTFGYFDIFNLSSILPGFPLEQFKNITKHCDIIQIYSPQQQYQLGKANIVQYTYMIPIPQLSLVLKDLPEFIERMEGYDFGCDINKAEIDALKLKAQEHTLHKRMLDKQKSELEQSINDEAYMIADTLAKLKLLGADYSYQEALGDTKDGLSMYDVVNNLKRRFQ</sequence>
<dbReference type="Proteomes" id="UP000218113">
    <property type="component" value="Unassembled WGS sequence"/>
</dbReference>
<dbReference type="EMBL" id="NVSR01000007">
    <property type="protein sequence ID" value="PCI30172.1"/>
    <property type="molecule type" value="Genomic_DNA"/>
</dbReference>